<sequence>MTMLQTDFQSLIQKAIDSKTKPVGSLGRIEALAAQLARIQNTLMPVAASCGLTLFAGDHGMALAGVSAYPQAVTRQMVMNFLGGGAAANVFARTLGVDVEVVDCGVAGEPINAPSLLSRRLGAGTANAIERPAMTAVELDKALANGRAIGGDSDHDTACFGEMGIGNTSSASLVAAKILGYPVADLVGRGTGLADDGLKRKQALLEAAAGRTPDSLPADHALMEYGGFEIATMTGAMTAAAGAGRVVLVDGFIATVAALCARELSPGCAANFVYAHRSAEAGHARVLEALAAKPLLDLDMRLGEGTGALLAWPLVQAAAAMLRDMASFESAGVSGPA</sequence>
<dbReference type="NCBIfam" id="NF000996">
    <property type="entry name" value="PRK00105.1"/>
    <property type="match status" value="1"/>
</dbReference>
<dbReference type="InterPro" id="IPR017846">
    <property type="entry name" value="Nict_dMeBzImd_PRibTrfase_bact"/>
</dbReference>
<keyword evidence="12" id="KW-1185">Reference proteome</keyword>
<dbReference type="Proteomes" id="UP000025061">
    <property type="component" value="Unassembled WGS sequence"/>
</dbReference>
<evidence type="ECO:0000256" key="2">
    <source>
        <dbReference type="ARBA" id="ARBA00007110"/>
    </source>
</evidence>
<evidence type="ECO:0000256" key="6">
    <source>
        <dbReference type="ARBA" id="ARBA00022676"/>
    </source>
</evidence>
<dbReference type="InterPro" id="IPR003200">
    <property type="entry name" value="Nict_dMeBzImd_PRibTrfase"/>
</dbReference>
<dbReference type="Gene3D" id="3.40.50.10210">
    <property type="match status" value="1"/>
</dbReference>
<name>A0A059FR44_9PROT</name>
<reference evidence="11 12" key="1">
    <citation type="submission" date="2013-04" db="EMBL/GenBank/DDBJ databases">
        <title>Hyphomonas hirschiana VP5 Genome Sequencing.</title>
        <authorList>
            <person name="Lai Q."/>
            <person name="Shao Z."/>
        </authorList>
    </citation>
    <scope>NUCLEOTIDE SEQUENCE [LARGE SCALE GENOMIC DNA]</scope>
    <source>
        <strain evidence="11 12">VP5</strain>
    </source>
</reference>
<dbReference type="InterPro" id="IPR023195">
    <property type="entry name" value="Nict_dMeBzImd_PRibTrfase_N"/>
</dbReference>
<evidence type="ECO:0000256" key="1">
    <source>
        <dbReference type="ARBA" id="ARBA00005049"/>
    </source>
</evidence>
<dbReference type="EC" id="2.4.2.21" evidence="3 10"/>
<dbReference type="HAMAP" id="MF_00230">
    <property type="entry name" value="CobT"/>
    <property type="match status" value="1"/>
</dbReference>
<protein>
    <recommendedName>
        <fullName evidence="4 10">Nicotinate-nucleotide--dimethylbenzimidazole phosphoribosyltransferase</fullName>
        <shortName evidence="10">NN:DBI PRT</shortName>
        <ecNumber evidence="3 10">2.4.2.21</ecNumber>
    </recommendedName>
    <alternativeName>
        <fullName evidence="8 10">N(1)-alpha-phosphoribosyltransferase</fullName>
    </alternativeName>
</protein>
<comment type="caution">
    <text evidence="11">The sequence shown here is derived from an EMBL/GenBank/DDBJ whole genome shotgun (WGS) entry which is preliminary data.</text>
</comment>
<dbReference type="CDD" id="cd02439">
    <property type="entry name" value="DMB-PRT_CobT"/>
    <property type="match status" value="1"/>
</dbReference>
<accession>A0A059FR44</accession>
<organism evidence="11 12">
    <name type="scientific">Hyphomonas hirschiana VP5</name>
    <dbReference type="NCBI Taxonomy" id="1280951"/>
    <lineage>
        <taxon>Bacteria</taxon>
        <taxon>Pseudomonadati</taxon>
        <taxon>Pseudomonadota</taxon>
        <taxon>Alphaproteobacteria</taxon>
        <taxon>Hyphomonadales</taxon>
        <taxon>Hyphomonadaceae</taxon>
        <taxon>Hyphomonas</taxon>
    </lineage>
</organism>
<evidence type="ECO:0000256" key="10">
    <source>
        <dbReference type="HAMAP-Rule" id="MF_00230"/>
    </source>
</evidence>
<dbReference type="Pfam" id="PF02277">
    <property type="entry name" value="DBI_PRT"/>
    <property type="match status" value="1"/>
</dbReference>
<evidence type="ECO:0000313" key="11">
    <source>
        <dbReference type="EMBL" id="KCZ93062.1"/>
    </source>
</evidence>
<dbReference type="GO" id="GO:0008939">
    <property type="term" value="F:nicotinate-nucleotide-dimethylbenzimidazole phosphoribosyltransferase activity"/>
    <property type="evidence" value="ECO:0007669"/>
    <property type="project" value="UniProtKB-UniRule"/>
</dbReference>
<proteinExistence type="inferred from homology"/>
<dbReference type="AlphaFoldDB" id="A0A059FR44"/>
<feature type="active site" description="Proton acceptor" evidence="10">
    <location>
        <position position="304"/>
    </location>
</feature>
<dbReference type="Gene3D" id="1.10.1610.10">
    <property type="match status" value="1"/>
</dbReference>
<comment type="pathway">
    <text evidence="1 10">Nucleoside biosynthesis; alpha-ribazole biosynthesis; alpha-ribazole from 5,6-dimethylbenzimidazole: step 1/2.</text>
</comment>
<dbReference type="UniPathway" id="UPA00061">
    <property type="reaction ID" value="UER00516"/>
</dbReference>
<evidence type="ECO:0000256" key="5">
    <source>
        <dbReference type="ARBA" id="ARBA00022573"/>
    </source>
</evidence>
<evidence type="ECO:0000256" key="4">
    <source>
        <dbReference type="ARBA" id="ARBA00015486"/>
    </source>
</evidence>
<evidence type="ECO:0000313" key="12">
    <source>
        <dbReference type="Proteomes" id="UP000025061"/>
    </source>
</evidence>
<evidence type="ECO:0000256" key="8">
    <source>
        <dbReference type="ARBA" id="ARBA00030686"/>
    </source>
</evidence>
<dbReference type="EMBL" id="ARYI01000008">
    <property type="protein sequence ID" value="KCZ93062.1"/>
    <property type="molecule type" value="Genomic_DNA"/>
</dbReference>
<dbReference type="PANTHER" id="PTHR43463:SF1">
    <property type="entry name" value="NICOTINATE-NUCLEOTIDE--DIMETHYLBENZIMIDAZOLE PHOSPHORIBOSYLTRANSFERASE"/>
    <property type="match status" value="1"/>
</dbReference>
<keyword evidence="7 10" id="KW-0808">Transferase</keyword>
<dbReference type="InterPro" id="IPR036087">
    <property type="entry name" value="Nict_dMeBzImd_PRibTrfase_sf"/>
</dbReference>
<keyword evidence="5 10" id="KW-0169">Cobalamin biosynthesis</keyword>
<evidence type="ECO:0000256" key="7">
    <source>
        <dbReference type="ARBA" id="ARBA00022679"/>
    </source>
</evidence>
<comment type="catalytic activity">
    <reaction evidence="9 10">
        <text>5,6-dimethylbenzimidazole + nicotinate beta-D-ribonucleotide = alpha-ribazole 5'-phosphate + nicotinate + H(+)</text>
        <dbReference type="Rhea" id="RHEA:11196"/>
        <dbReference type="ChEBI" id="CHEBI:15378"/>
        <dbReference type="ChEBI" id="CHEBI:15890"/>
        <dbReference type="ChEBI" id="CHEBI:32544"/>
        <dbReference type="ChEBI" id="CHEBI:57502"/>
        <dbReference type="ChEBI" id="CHEBI:57918"/>
        <dbReference type="EC" id="2.4.2.21"/>
    </reaction>
</comment>
<dbReference type="PATRIC" id="fig|1280951.3.peg.2069"/>
<comment type="function">
    <text evidence="10">Catalyzes the synthesis of alpha-ribazole-5'-phosphate from nicotinate mononucleotide (NAMN) and 5,6-dimethylbenzimidazole (DMB).</text>
</comment>
<dbReference type="NCBIfam" id="TIGR03160">
    <property type="entry name" value="cobT_DBIPRT"/>
    <property type="match status" value="1"/>
</dbReference>
<dbReference type="GO" id="GO:0009236">
    <property type="term" value="P:cobalamin biosynthetic process"/>
    <property type="evidence" value="ECO:0007669"/>
    <property type="project" value="UniProtKB-UniRule"/>
</dbReference>
<evidence type="ECO:0000256" key="9">
    <source>
        <dbReference type="ARBA" id="ARBA00047340"/>
    </source>
</evidence>
<comment type="similarity">
    <text evidence="2 10">Belongs to the CobT family.</text>
</comment>
<evidence type="ECO:0000256" key="3">
    <source>
        <dbReference type="ARBA" id="ARBA00011991"/>
    </source>
</evidence>
<gene>
    <name evidence="10" type="primary">cobT</name>
    <name evidence="11" type="ORF">HHI_10254</name>
</gene>
<keyword evidence="6 10" id="KW-0328">Glycosyltransferase</keyword>
<dbReference type="SUPFAM" id="SSF52733">
    <property type="entry name" value="Nicotinate mononucleotide:5,6-dimethylbenzimidazole phosphoribosyltransferase (CobT)"/>
    <property type="match status" value="1"/>
</dbReference>
<dbReference type="PANTHER" id="PTHR43463">
    <property type="entry name" value="NICOTINATE-NUCLEOTIDE--DIMETHYLBENZIMIDAZOLE PHOSPHORIBOSYLTRANSFERASE"/>
    <property type="match status" value="1"/>
</dbReference>